<proteinExistence type="predicted"/>
<name>A0A1I7JQQ7_9BACL</name>
<feature type="domain" description="Glycosyltransferase subfamily 4-like N-terminal" evidence="2">
    <location>
        <begin position="15"/>
        <end position="180"/>
    </location>
</feature>
<reference evidence="4" key="1">
    <citation type="submission" date="2016-10" db="EMBL/GenBank/DDBJ databases">
        <authorList>
            <person name="Varghese N."/>
        </authorList>
    </citation>
    <scope>NUCLEOTIDE SEQUENCE [LARGE SCALE GENOMIC DNA]</scope>
    <source>
        <strain evidence="4">DSM 17980</strain>
    </source>
</reference>
<dbReference type="InterPro" id="IPR001296">
    <property type="entry name" value="Glyco_trans_1"/>
</dbReference>
<dbReference type="PANTHER" id="PTHR45947:SF13">
    <property type="entry name" value="TRANSFERASE"/>
    <property type="match status" value="1"/>
</dbReference>
<dbReference type="SUPFAM" id="SSF53756">
    <property type="entry name" value="UDP-Glycosyltransferase/glycogen phosphorylase"/>
    <property type="match status" value="1"/>
</dbReference>
<dbReference type="Proteomes" id="UP000183508">
    <property type="component" value="Unassembled WGS sequence"/>
</dbReference>
<dbReference type="CDD" id="cd03801">
    <property type="entry name" value="GT4_PimA-like"/>
    <property type="match status" value="1"/>
</dbReference>
<gene>
    <name evidence="3" type="ORF">SAMN05421543_11157</name>
</gene>
<dbReference type="Gene3D" id="3.40.50.2000">
    <property type="entry name" value="Glycogen Phosphorylase B"/>
    <property type="match status" value="2"/>
</dbReference>
<dbReference type="EMBL" id="FPBV01000011">
    <property type="protein sequence ID" value="SFU87446.1"/>
    <property type="molecule type" value="Genomic_DNA"/>
</dbReference>
<evidence type="ECO:0000259" key="2">
    <source>
        <dbReference type="Pfam" id="PF13439"/>
    </source>
</evidence>
<dbReference type="Pfam" id="PF00534">
    <property type="entry name" value="Glycos_transf_1"/>
    <property type="match status" value="1"/>
</dbReference>
<dbReference type="AlphaFoldDB" id="A0A1I7JQQ7"/>
<evidence type="ECO:0000259" key="1">
    <source>
        <dbReference type="Pfam" id="PF00534"/>
    </source>
</evidence>
<dbReference type="GO" id="GO:0016757">
    <property type="term" value="F:glycosyltransferase activity"/>
    <property type="evidence" value="ECO:0007669"/>
    <property type="project" value="InterPro"/>
</dbReference>
<dbReference type="STRING" id="392015.SAMN05421543_11157"/>
<dbReference type="InterPro" id="IPR028098">
    <property type="entry name" value="Glyco_trans_4-like_N"/>
</dbReference>
<keyword evidence="4" id="KW-1185">Reference proteome</keyword>
<evidence type="ECO:0000313" key="3">
    <source>
        <dbReference type="EMBL" id="SFU87446.1"/>
    </source>
</evidence>
<protein>
    <submittedName>
        <fullName evidence="3">1,4-alpha-glucan branching enzyme/glycogen(Starch) synthase</fullName>
    </submittedName>
</protein>
<sequence length="384" mass="42480">MRVWVFTFEYGPSIIGGLGVVATRLSQALADLGHEVTVFARAGGQPGITHDAGLTVIRLPARAPFYLRRRRRYKIHPVADLAAELGLSRPDVIHVHSVPFTNVALHLGRVHGAPVFYTCHSLVREEPKSPLRNLVMRQQERLLTECDCVIVPSGWQWRTLESAYPACAGRVRVIANGVDLPEGIRLATAAMDAERARRDRLRLLFVGRLVAGKGVQSLLKAVAILRRRGLPVQLDVVGRGSQAYTKHLRETARRLGVAKRVRWLGFREPSAMPQVYLAHDVVVVPSRQESFGLVALEAMAWGVPLVSTRSGGLADFVDPQVAEVIPRTTGLAVANAVQRIVRQPGAALSYVEEARRRAEDYTWHRVAKRYAALFAKFCPRTNLG</sequence>
<dbReference type="PANTHER" id="PTHR45947">
    <property type="entry name" value="SULFOQUINOVOSYL TRANSFERASE SQD2"/>
    <property type="match status" value="1"/>
</dbReference>
<evidence type="ECO:0000313" key="4">
    <source>
        <dbReference type="Proteomes" id="UP000183508"/>
    </source>
</evidence>
<organism evidence="3 4">
    <name type="scientific">Alicyclobacillus macrosporangiidus</name>
    <dbReference type="NCBI Taxonomy" id="392015"/>
    <lineage>
        <taxon>Bacteria</taxon>
        <taxon>Bacillati</taxon>
        <taxon>Bacillota</taxon>
        <taxon>Bacilli</taxon>
        <taxon>Bacillales</taxon>
        <taxon>Alicyclobacillaceae</taxon>
        <taxon>Alicyclobacillus</taxon>
    </lineage>
</organism>
<dbReference type="RefSeq" id="WP_074952786.1">
    <property type="nucleotide sequence ID" value="NZ_FPBV01000011.1"/>
</dbReference>
<feature type="domain" description="Glycosyl transferase family 1" evidence="1">
    <location>
        <begin position="194"/>
        <end position="356"/>
    </location>
</feature>
<dbReference type="InterPro" id="IPR050194">
    <property type="entry name" value="Glycosyltransferase_grp1"/>
</dbReference>
<dbReference type="Pfam" id="PF13439">
    <property type="entry name" value="Glyco_transf_4"/>
    <property type="match status" value="1"/>
</dbReference>
<accession>A0A1I7JQQ7</accession>